<gene>
    <name evidence="5" type="primary">LOC116293691</name>
</gene>
<keyword evidence="2" id="KW-0732">Signal</keyword>
<organism evidence="4 5">
    <name type="scientific">Actinia tenebrosa</name>
    <name type="common">Australian red waratah sea anemone</name>
    <dbReference type="NCBI Taxonomy" id="6105"/>
    <lineage>
        <taxon>Eukaryota</taxon>
        <taxon>Metazoa</taxon>
        <taxon>Cnidaria</taxon>
        <taxon>Anthozoa</taxon>
        <taxon>Hexacorallia</taxon>
        <taxon>Actiniaria</taxon>
        <taxon>Actiniidae</taxon>
        <taxon>Actinia</taxon>
    </lineage>
</organism>
<protein>
    <submittedName>
        <fullName evidence="5">Uncharacterized protein LOC116293691</fullName>
    </submittedName>
</protein>
<feature type="domain" description="F5/8 type C" evidence="3">
    <location>
        <begin position="254"/>
        <end position="407"/>
    </location>
</feature>
<evidence type="ECO:0000256" key="1">
    <source>
        <dbReference type="SAM" id="Phobius"/>
    </source>
</evidence>
<dbReference type="OrthoDB" id="5959189at2759"/>
<feature type="signal peptide" evidence="2">
    <location>
        <begin position="1"/>
        <end position="21"/>
    </location>
</feature>
<sequence length="1507" mass="173857">MSRLGLAVLMLVCVFNGVIDCYKLADVPLYRKDTPYCMKSFRATGDLRHKEVWLEVPKETEDIRSYDWILLTDPKTKKLQRDDYLMEKVDANLEYCHPGFNMTAIQMDLGTAKRIVGVVVLGENKIDIDSEPDKTVQPGGLWAHFVSHYTVEHSPDGRIWAEILDERGRPRHFKVTQQYEEAAITINREHGLPRAHLQTFEPNIHARFIRLNVKAFVRRACVPHVDVFGCESDQAKNNVQRIEEPNRKLNDDECSFINPLGMESGEIKDYQIEASSYLKPADEEPHYPYRARWSHLNNKLWCADTNSDKRPWIMVRLSSWPKYVSNIKYEKITVSHDMNIEVSVNGRDWATFKYSPKYLYALCCGEDVFTVYWCIPPVKARYIRFVFTRSKSTGPYKACLKFEVYGCSAETQSISYGQGRHRRVNAGVRSTPTRPDRTRASIVLEGDPYWAWCPLYKDPVFLHFGDPRVKERVEKNYNLYEIDLLKIFAISRIVVQGDRTREDGCRAHTSSVSFIYSPDSKTWVLTRDYNGKDDFKFRTTLLPAVQSPCGYAAIDITPTAFSRYFRVIPQQYYVEQCLRIVLVGYEPGSQPQFPKRPRKPSPACKTSLGMESNIIKDKEITASSHLKHDTRTEPRHARLKQNGGWCVDKMTHFNSYYGLNDSLEIDLMTERIIDGFASQGYSDAMKKRWVTAYVVHYSLDGVSWSVISMREQERVFLANSDPDSIVRHYLNPRIRARKIRFVPVAWHNWVCMRVEIYGCDDGTSFESRLEKKLRDMETQKLALVPLEPDVSLTFNCGDYETWGHTNYLKVNLDRAKSTWYQKAFYKDFPLVEKTLTLATNQFPSDFGSRHFMCIGRTRDNVEMFWQHIIAVQQGPRSPTWLTSPHDDMRNMHSADIPQIVVLQRFDITYDGGTPIWSEPAVVYASGNIASIGVYVIGMPYYPMAIHNCLIENRLLDWHFTNLGSVPNNDYRACARLALSRGYEYMSILGGTNCLSNWYLPLATSPHRTRDEGQCRLEPKVYFINATFEEYVISWYKKLDNDDDDTWIKLVSYPIKPKIKSSPHVSMFGEERDVYKEKMKGYSNGGYYHTYDKALFGDTYTGSHILEIVDMDVKDLGSYKFEVFVPSRGVRNEAMIELRHQMEPQIQLPEHYDACYNVPGPLTVKAVDTDLLDPEVWQAKWFKTVFVGGKAKVRYPSDYRISYQTKGIWNETFLWTEPYPPIIEEYFEVFVNNRYGFTSALSRISVVGGNEIPSISWITSSPFEAVDGVNQILEVRLRTDKQLDSVTWYRDGKPIEAATDRYGFPESTAGVRKKLKLIKIDEKTPGQYRVVVKGKACSFERTVNVLVLVIPRVYFKPQEDYVIARDTDKEVVFNATVKGGNPKPKIQQMKWKKGSTTLVPSYGERFVLFTTLDEDLNWISVLKVRKLRVSDSGDFTFELATGPAVTKKTWRLSVRLSNIDEISNLNQTIPSVVDNVSPPQSAGAKTKTSLLFWILVPLMVYYWVMISN</sequence>
<evidence type="ECO:0000256" key="2">
    <source>
        <dbReference type="SAM" id="SignalP"/>
    </source>
</evidence>
<dbReference type="InterPro" id="IPR036179">
    <property type="entry name" value="Ig-like_dom_sf"/>
</dbReference>
<feature type="domain" description="F5/8 type C" evidence="3">
    <location>
        <begin position="603"/>
        <end position="759"/>
    </location>
</feature>
<keyword evidence="1" id="KW-0812">Transmembrane</keyword>
<dbReference type="CDD" id="cd00057">
    <property type="entry name" value="FA58C"/>
    <property type="match status" value="1"/>
</dbReference>
<dbReference type="Proteomes" id="UP000515163">
    <property type="component" value="Unplaced"/>
</dbReference>
<keyword evidence="1" id="KW-0472">Membrane</keyword>
<dbReference type="InterPro" id="IPR013783">
    <property type="entry name" value="Ig-like_fold"/>
</dbReference>
<dbReference type="GeneID" id="116293691"/>
<dbReference type="InterPro" id="IPR008979">
    <property type="entry name" value="Galactose-bd-like_sf"/>
</dbReference>
<feature type="domain" description="F5/8 type C" evidence="3">
    <location>
        <begin position="105"/>
        <end position="230"/>
    </location>
</feature>
<proteinExistence type="predicted"/>
<dbReference type="PANTHER" id="PTHR24543">
    <property type="entry name" value="MULTICOPPER OXIDASE-RELATED"/>
    <property type="match status" value="1"/>
</dbReference>
<feature type="transmembrane region" description="Helical" evidence="1">
    <location>
        <begin position="1489"/>
        <end position="1505"/>
    </location>
</feature>
<keyword evidence="4" id="KW-1185">Reference proteome</keyword>
<dbReference type="SUPFAM" id="SSF49785">
    <property type="entry name" value="Galactose-binding domain-like"/>
    <property type="match status" value="4"/>
</dbReference>
<dbReference type="InterPro" id="IPR000421">
    <property type="entry name" value="FA58C"/>
</dbReference>
<evidence type="ECO:0000259" key="3">
    <source>
        <dbReference type="PROSITE" id="PS50022"/>
    </source>
</evidence>
<dbReference type="PROSITE" id="PS50022">
    <property type="entry name" value="FA58C_3"/>
    <property type="match status" value="3"/>
</dbReference>
<evidence type="ECO:0000313" key="5">
    <source>
        <dbReference type="RefSeq" id="XP_031557011.1"/>
    </source>
</evidence>
<feature type="chain" id="PRO_5027759515" evidence="2">
    <location>
        <begin position="22"/>
        <end position="1507"/>
    </location>
</feature>
<dbReference type="PROSITE" id="PS01286">
    <property type="entry name" value="FA58C_2"/>
    <property type="match status" value="1"/>
</dbReference>
<keyword evidence="1" id="KW-1133">Transmembrane helix</keyword>
<dbReference type="Pfam" id="PF00754">
    <property type="entry name" value="F5_F8_type_C"/>
    <property type="match status" value="2"/>
</dbReference>
<dbReference type="Gene3D" id="2.60.120.260">
    <property type="entry name" value="Galactose-binding domain-like"/>
    <property type="match status" value="4"/>
</dbReference>
<dbReference type="KEGG" id="aten:116293691"/>
<dbReference type="RefSeq" id="XP_031557011.1">
    <property type="nucleotide sequence ID" value="XM_031701151.1"/>
</dbReference>
<dbReference type="PANTHER" id="PTHR24543:SF291">
    <property type="entry name" value="SMOKE ALARM, ISOFORM D"/>
    <property type="match status" value="1"/>
</dbReference>
<dbReference type="SMART" id="SM00231">
    <property type="entry name" value="FA58C"/>
    <property type="match status" value="2"/>
</dbReference>
<dbReference type="SUPFAM" id="SSF48726">
    <property type="entry name" value="Immunoglobulin"/>
    <property type="match status" value="2"/>
</dbReference>
<evidence type="ECO:0000313" key="4">
    <source>
        <dbReference type="Proteomes" id="UP000515163"/>
    </source>
</evidence>
<accession>A0A6P8HMT1</accession>
<reference evidence="5" key="1">
    <citation type="submission" date="2025-08" db="UniProtKB">
        <authorList>
            <consortium name="RefSeq"/>
        </authorList>
    </citation>
    <scope>IDENTIFICATION</scope>
    <source>
        <tissue evidence="5">Tentacle</tissue>
    </source>
</reference>
<dbReference type="Gene3D" id="2.60.40.10">
    <property type="entry name" value="Immunoglobulins"/>
    <property type="match status" value="2"/>
</dbReference>
<name>A0A6P8HMT1_ACTTE</name>
<dbReference type="InParanoid" id="A0A6P8HMT1"/>